<feature type="domain" description="Methyltransferase" evidence="1">
    <location>
        <begin position="61"/>
        <end position="184"/>
    </location>
</feature>
<organism evidence="2 3">
    <name type="scientific">Psychroflexus salis</name>
    <dbReference type="NCBI Taxonomy" id="1526574"/>
    <lineage>
        <taxon>Bacteria</taxon>
        <taxon>Pseudomonadati</taxon>
        <taxon>Bacteroidota</taxon>
        <taxon>Flavobacteriia</taxon>
        <taxon>Flavobacteriales</taxon>
        <taxon>Flavobacteriaceae</taxon>
        <taxon>Psychroflexus</taxon>
    </lineage>
</organism>
<dbReference type="Proteomes" id="UP000599688">
    <property type="component" value="Unassembled WGS sequence"/>
</dbReference>
<dbReference type="Pfam" id="PF13847">
    <property type="entry name" value="Methyltransf_31"/>
    <property type="match status" value="1"/>
</dbReference>
<keyword evidence="2" id="KW-0489">Methyltransferase</keyword>
<dbReference type="RefSeq" id="WP_188405369.1">
    <property type="nucleotide sequence ID" value="NZ_BMGL01000003.1"/>
</dbReference>
<sequence>MKNENDVFGNAIADYYVSPNSTKIIVKSPDFEDDEIPVSYLFRSFNEMLEIEQRALQLCNGKTLDVGCGAGAHSLYLQQQNIPVSAIDTSPKAIETCKLQGLKNAEVKDFFKLKKQKYNTLLFLMNGIGIVGKLENMHSFFDQIKLLLKPKGQVLLDSSDLIYLYEGTEEDAKNSPFYYGEIQYQIQYKQFKSTEFDWLYIDFNSLAFFAELHGFSAEKIWDGPHYEYLAKLTLQA</sequence>
<name>A0A916ZPG7_9FLAO</name>
<dbReference type="Gene3D" id="3.40.50.150">
    <property type="entry name" value="Vaccinia Virus protein VP39"/>
    <property type="match status" value="1"/>
</dbReference>
<gene>
    <name evidence="2" type="ORF">GCM10010831_06830</name>
</gene>
<dbReference type="GO" id="GO:0032259">
    <property type="term" value="P:methylation"/>
    <property type="evidence" value="ECO:0007669"/>
    <property type="project" value="UniProtKB-KW"/>
</dbReference>
<dbReference type="AlphaFoldDB" id="A0A916ZPG7"/>
<dbReference type="GO" id="GO:0008168">
    <property type="term" value="F:methyltransferase activity"/>
    <property type="evidence" value="ECO:0007669"/>
    <property type="project" value="UniProtKB-KW"/>
</dbReference>
<keyword evidence="3" id="KW-1185">Reference proteome</keyword>
<dbReference type="InterPro" id="IPR029063">
    <property type="entry name" value="SAM-dependent_MTases_sf"/>
</dbReference>
<dbReference type="EMBL" id="BMGL01000003">
    <property type="protein sequence ID" value="GGE07914.1"/>
    <property type="molecule type" value="Genomic_DNA"/>
</dbReference>
<dbReference type="InterPro" id="IPR025714">
    <property type="entry name" value="Methyltranfer_dom"/>
</dbReference>
<dbReference type="SUPFAM" id="SSF53335">
    <property type="entry name" value="S-adenosyl-L-methionine-dependent methyltransferases"/>
    <property type="match status" value="1"/>
</dbReference>
<evidence type="ECO:0000313" key="3">
    <source>
        <dbReference type="Proteomes" id="UP000599688"/>
    </source>
</evidence>
<accession>A0A916ZPG7</accession>
<protein>
    <submittedName>
        <fullName evidence="2">SAM-dependent methyltransferase</fullName>
    </submittedName>
</protein>
<evidence type="ECO:0000259" key="1">
    <source>
        <dbReference type="Pfam" id="PF13847"/>
    </source>
</evidence>
<evidence type="ECO:0000313" key="2">
    <source>
        <dbReference type="EMBL" id="GGE07914.1"/>
    </source>
</evidence>
<proteinExistence type="predicted"/>
<keyword evidence="2" id="KW-0808">Transferase</keyword>
<reference evidence="2 3" key="1">
    <citation type="journal article" date="2014" name="Int. J. Syst. Evol. Microbiol.">
        <title>Complete genome sequence of Corynebacterium casei LMG S-19264T (=DSM 44701T), isolated from a smear-ripened cheese.</title>
        <authorList>
            <consortium name="US DOE Joint Genome Institute (JGI-PGF)"/>
            <person name="Walter F."/>
            <person name="Albersmeier A."/>
            <person name="Kalinowski J."/>
            <person name="Ruckert C."/>
        </authorList>
    </citation>
    <scope>NUCLEOTIDE SEQUENCE [LARGE SCALE GENOMIC DNA]</scope>
    <source>
        <strain evidence="2 3">CGMCC 1.12925</strain>
    </source>
</reference>
<dbReference type="CDD" id="cd02440">
    <property type="entry name" value="AdoMet_MTases"/>
    <property type="match status" value="1"/>
</dbReference>
<comment type="caution">
    <text evidence="2">The sequence shown here is derived from an EMBL/GenBank/DDBJ whole genome shotgun (WGS) entry which is preliminary data.</text>
</comment>